<feature type="binding site" evidence="6">
    <location>
        <position position="268"/>
    </location>
    <ligand>
        <name>S-adenosyl-L-methionine</name>
        <dbReference type="ChEBI" id="CHEBI:59789"/>
    </ligand>
</feature>
<dbReference type="Gene3D" id="2.40.50.140">
    <property type="entry name" value="Nucleic acid-binding proteins"/>
    <property type="match status" value="1"/>
</dbReference>
<evidence type="ECO:0000256" key="6">
    <source>
        <dbReference type="PROSITE-ProRule" id="PRU01024"/>
    </source>
</evidence>
<name>A0ABY3ZGJ6_9RHOB</name>
<keyword evidence="5" id="KW-0411">Iron-sulfur</keyword>
<dbReference type="EC" id="2.1.1.190" evidence="8"/>
<dbReference type="GO" id="GO:0008168">
    <property type="term" value="F:methyltransferase activity"/>
    <property type="evidence" value="ECO:0007669"/>
    <property type="project" value="UniProtKB-KW"/>
</dbReference>
<sequence>MTEHHILRLGHHGDGIAEGPIFAPMTLPGETVSGEVEGQQLRDVRIVTPSDQRVAPPCRHFKSCGGCQLQHAADDFVAAWKVDVVRNALSAHGLETEFRPIQTSPAQSRRRATFAARRTKKGAMAGFHGRASDVLIEVPGCQLVDPALLPGLKVAEELALIGTSRKAELAVTVTLSEEGLDVSVANGKPLDGPLRQQLAQTCEALALARLTWDGEVIAMRAPPAQHFGSAAVTPPPGAFLQATRHGEAALRDAVVDAVGQAETVADLFAGCGTFALPLAQKARVHAVEGDAEMIAALEGGWRRAKGAKPLTVETRDLFRRPLLPDELAKIDAVVLDPPRAGAEAQVAEIIRAGVPRVAYVSCNPVSFARDVQNMVAAGYRLDWVQVVDQFRWSSHVELAACLTLPEGEAKGLHLARLITSF</sequence>
<organism evidence="8 9">
    <name type="scientific">Sulfitobacter dubius</name>
    <dbReference type="NCBI Taxonomy" id="218673"/>
    <lineage>
        <taxon>Bacteria</taxon>
        <taxon>Pseudomonadati</taxon>
        <taxon>Pseudomonadota</taxon>
        <taxon>Alphaproteobacteria</taxon>
        <taxon>Rhodobacterales</taxon>
        <taxon>Roseobacteraceae</taxon>
        <taxon>Sulfitobacter</taxon>
    </lineage>
</organism>
<keyword evidence="2 6" id="KW-0489">Methyltransferase</keyword>
<dbReference type="InterPro" id="IPR010280">
    <property type="entry name" value="U5_MeTrfase_fam"/>
</dbReference>
<dbReference type="GO" id="GO:0032259">
    <property type="term" value="P:methylation"/>
    <property type="evidence" value="ECO:0007669"/>
    <property type="project" value="UniProtKB-KW"/>
</dbReference>
<keyword evidence="1" id="KW-0004">4Fe-4S</keyword>
<dbReference type="PROSITE" id="PS01230">
    <property type="entry name" value="TRMA_1"/>
    <property type="match status" value="1"/>
</dbReference>
<dbReference type="SUPFAM" id="SSF53335">
    <property type="entry name" value="S-adenosyl-L-methionine-dependent methyltransferases"/>
    <property type="match status" value="1"/>
</dbReference>
<gene>
    <name evidence="8" type="primary">rlmD</name>
    <name evidence="8" type="ORF">DSM109990_00049</name>
</gene>
<dbReference type="PANTHER" id="PTHR11061">
    <property type="entry name" value="RNA M5U METHYLTRANSFERASE"/>
    <property type="match status" value="1"/>
</dbReference>
<dbReference type="Pfam" id="PF05958">
    <property type="entry name" value="tRNA_U5-meth_tr"/>
    <property type="match status" value="1"/>
</dbReference>
<keyword evidence="3 6" id="KW-0808">Transferase</keyword>
<proteinExistence type="inferred from homology"/>
<evidence type="ECO:0000256" key="5">
    <source>
        <dbReference type="ARBA" id="ARBA00023014"/>
    </source>
</evidence>
<dbReference type="InterPro" id="IPR012340">
    <property type="entry name" value="NA-bd_OB-fold"/>
</dbReference>
<dbReference type="InterPro" id="IPR029063">
    <property type="entry name" value="SAM-dependent_MTases_sf"/>
</dbReference>
<reference evidence="9" key="1">
    <citation type="journal article" date="2022" name="Microorganisms">
        <title>Beyond the ABCs#Discovery of Three New Plasmid Types in Rhodobacterales (RepQ, RepY, RepW).</title>
        <authorList>
            <person name="Freese H.M."/>
            <person name="Ringel V."/>
            <person name="Overmann J."/>
            <person name="Petersen J."/>
        </authorList>
    </citation>
    <scope>NUCLEOTIDE SEQUENCE [LARGE SCALE GENOMIC DNA]</scope>
    <source>
        <strain evidence="9">DSM 109990</strain>
    </source>
</reference>
<evidence type="ECO:0000256" key="7">
    <source>
        <dbReference type="PROSITE-ProRule" id="PRU10015"/>
    </source>
</evidence>
<accession>A0ABY3ZGJ6</accession>
<feature type="active site" description="Nucleophile" evidence="6">
    <location>
        <position position="362"/>
    </location>
</feature>
<evidence type="ECO:0000256" key="3">
    <source>
        <dbReference type="ARBA" id="ARBA00022679"/>
    </source>
</evidence>
<dbReference type="CDD" id="cd02440">
    <property type="entry name" value="AdoMet_MTases"/>
    <property type="match status" value="1"/>
</dbReference>
<evidence type="ECO:0000313" key="8">
    <source>
        <dbReference type="EMBL" id="UOA13275.1"/>
    </source>
</evidence>
<keyword evidence="1" id="KW-0479">Metal-binding</keyword>
<dbReference type="Gene3D" id="2.40.50.1070">
    <property type="match status" value="1"/>
</dbReference>
<feature type="binding site" evidence="6">
    <location>
        <position position="288"/>
    </location>
    <ligand>
        <name>S-adenosyl-L-methionine</name>
        <dbReference type="ChEBI" id="CHEBI:59789"/>
    </ligand>
</feature>
<dbReference type="PANTHER" id="PTHR11061:SF49">
    <property type="entry name" value="23S RRNA (URACIL(1939)-C(5))-METHYLTRANSFERASE RLMD"/>
    <property type="match status" value="1"/>
</dbReference>
<evidence type="ECO:0000256" key="2">
    <source>
        <dbReference type="ARBA" id="ARBA00022603"/>
    </source>
</evidence>
<dbReference type="RefSeq" id="WP_243261811.1">
    <property type="nucleotide sequence ID" value="NZ_CP085144.1"/>
</dbReference>
<feature type="active site" evidence="7">
    <location>
        <position position="362"/>
    </location>
</feature>
<keyword evidence="4 6" id="KW-0949">S-adenosyl-L-methionine</keyword>
<dbReference type="Proteomes" id="UP000831019">
    <property type="component" value="Chromosome"/>
</dbReference>
<keyword evidence="9" id="KW-1185">Reference proteome</keyword>
<evidence type="ECO:0000256" key="4">
    <source>
        <dbReference type="ARBA" id="ARBA00022691"/>
    </source>
</evidence>
<dbReference type="InterPro" id="IPR030390">
    <property type="entry name" value="MeTrfase_TrmA_AS"/>
</dbReference>
<dbReference type="PROSITE" id="PS51687">
    <property type="entry name" value="SAM_MT_RNA_M5U"/>
    <property type="match status" value="1"/>
</dbReference>
<keyword evidence="1" id="KW-0408">Iron</keyword>
<dbReference type="EMBL" id="CP085144">
    <property type="protein sequence ID" value="UOA13275.1"/>
    <property type="molecule type" value="Genomic_DNA"/>
</dbReference>
<protein>
    <submittedName>
        <fullName evidence="8">23S rRNA (Uracil(1939)-C(5))-methyltransferase RlmD</fullName>
        <ecNumber evidence="8">2.1.1.190</ecNumber>
    </submittedName>
</protein>
<feature type="binding site" evidence="6">
    <location>
        <position position="336"/>
    </location>
    <ligand>
        <name>S-adenosyl-L-methionine</name>
        <dbReference type="ChEBI" id="CHEBI:59789"/>
    </ligand>
</feature>
<evidence type="ECO:0000256" key="1">
    <source>
        <dbReference type="ARBA" id="ARBA00022485"/>
    </source>
</evidence>
<dbReference type="Gene3D" id="3.40.50.150">
    <property type="entry name" value="Vaccinia Virus protein VP39"/>
    <property type="match status" value="1"/>
</dbReference>
<feature type="binding site" evidence="6">
    <location>
        <position position="241"/>
    </location>
    <ligand>
        <name>S-adenosyl-L-methionine</name>
        <dbReference type="ChEBI" id="CHEBI:59789"/>
    </ligand>
</feature>
<comment type="similarity">
    <text evidence="6">Belongs to the class I-like SAM-binding methyltransferase superfamily. RNA M5U methyltransferase family.</text>
</comment>
<evidence type="ECO:0000313" key="9">
    <source>
        <dbReference type="Proteomes" id="UP000831019"/>
    </source>
</evidence>